<keyword evidence="1" id="KW-1133">Transmembrane helix</keyword>
<keyword evidence="3" id="KW-1185">Reference proteome</keyword>
<evidence type="ECO:0000313" key="2">
    <source>
        <dbReference type="EMBL" id="QEE15749.1"/>
    </source>
</evidence>
<dbReference type="EMBL" id="CP042905">
    <property type="protein sequence ID" value="QEE15749.1"/>
    <property type="molecule type" value="Genomic_DNA"/>
</dbReference>
<name>A0A5B9D9A7_9ARCH</name>
<feature type="transmembrane region" description="Helical" evidence="1">
    <location>
        <begin position="47"/>
        <end position="71"/>
    </location>
</feature>
<sequence length="210" mass="22882">MSGKKRTIIILEVIAAIIGLISAYGSSCPTFTPPTDPTSSLYIMNQMQWIFIITTLLSWAAAIGSGVLVWAIKKNKKWAYITAIITNITGFISGLIPALLIMLIGGSSFSPSLLRTFIYLIILILLLIPSFKEALFEDESEKGSVSTNLSAVLIIPGLILSLQTLIVAPTHIIDDVNVYMYNSLQLIGGLVMVAIGLFVFAIGRYRKKIE</sequence>
<evidence type="ECO:0000256" key="1">
    <source>
        <dbReference type="SAM" id="Phobius"/>
    </source>
</evidence>
<keyword evidence="1" id="KW-0812">Transmembrane</keyword>
<keyword evidence="1" id="KW-0472">Membrane</keyword>
<feature type="transmembrane region" description="Helical" evidence="1">
    <location>
        <begin position="7"/>
        <end position="27"/>
    </location>
</feature>
<reference evidence="2 3" key="1">
    <citation type="journal article" date="2020" name="Nature">
        <title>Isolation of an archaeon at the prokaryote-eukaryote interface.</title>
        <authorList>
            <person name="Imachi H."/>
            <person name="Nobu M.K."/>
            <person name="Nakahara N."/>
            <person name="Morono Y."/>
            <person name="Ogawara M."/>
            <person name="Takaki Y."/>
            <person name="Takano Y."/>
            <person name="Uematsu K."/>
            <person name="Ikuta T."/>
            <person name="Ito M."/>
            <person name="Matsui Y."/>
            <person name="Miyazaki M."/>
            <person name="Murata K."/>
            <person name="Saito Y."/>
            <person name="Sakai S."/>
            <person name="Song C."/>
            <person name="Tasumi E."/>
            <person name="Yamanaka Y."/>
            <person name="Yamaguchi T."/>
            <person name="Kamagata Y."/>
            <person name="Tamaki H."/>
            <person name="Takai K."/>
        </authorList>
    </citation>
    <scope>NUCLEOTIDE SEQUENCE [LARGE SCALE GENOMIC DNA]</scope>
    <source>
        <strain evidence="2 3">MK-D1</strain>
    </source>
</reference>
<dbReference type="Proteomes" id="UP000321408">
    <property type="component" value="Chromosome"/>
</dbReference>
<accession>A0A5B9D9A7</accession>
<dbReference type="AlphaFoldDB" id="A0A5B9D9A7"/>
<gene>
    <name evidence="2" type="ORF">DSAG12_01576</name>
</gene>
<feature type="transmembrane region" description="Helical" evidence="1">
    <location>
        <begin position="179"/>
        <end position="202"/>
    </location>
</feature>
<feature type="transmembrane region" description="Helical" evidence="1">
    <location>
        <begin position="148"/>
        <end position="173"/>
    </location>
</feature>
<dbReference type="RefSeq" id="WP_147662650.1">
    <property type="nucleotide sequence ID" value="NZ_CP042905.2"/>
</dbReference>
<reference evidence="2 3" key="2">
    <citation type="journal article" date="2024" name="Int. J. Syst. Evol. Microbiol.">
        <title>Promethearchaeum syntrophicum gen. nov., sp. nov., an anaerobic, obligately syntrophic archaeon, the first isolate of the lineage 'Asgard' archaea, and proposal of the new archaeal phylum Promethearchaeota phyl. nov. and kingdom Promethearchaeati regn. nov.</title>
        <authorList>
            <person name="Imachi H."/>
            <person name="Nobu M.K."/>
            <person name="Kato S."/>
            <person name="Takaki Y."/>
            <person name="Miyazaki M."/>
            <person name="Miyata M."/>
            <person name="Ogawara M."/>
            <person name="Saito Y."/>
            <person name="Sakai S."/>
            <person name="Tahara Y.O."/>
            <person name="Takano Y."/>
            <person name="Tasumi E."/>
            <person name="Uematsu K."/>
            <person name="Yoshimura T."/>
            <person name="Itoh T."/>
            <person name="Ohkuma M."/>
            <person name="Takai K."/>
        </authorList>
    </citation>
    <scope>NUCLEOTIDE SEQUENCE [LARGE SCALE GENOMIC DNA]</scope>
    <source>
        <strain evidence="2 3">MK-D1</strain>
    </source>
</reference>
<dbReference type="KEGG" id="psyt:DSAG12_01576"/>
<feature type="transmembrane region" description="Helical" evidence="1">
    <location>
        <begin position="116"/>
        <end position="136"/>
    </location>
</feature>
<evidence type="ECO:0000313" key="3">
    <source>
        <dbReference type="Proteomes" id="UP000321408"/>
    </source>
</evidence>
<dbReference type="GeneID" id="41329570"/>
<protein>
    <submittedName>
        <fullName evidence="2">Uncharacterized protein</fullName>
    </submittedName>
</protein>
<organism evidence="2 3">
    <name type="scientific">Promethearchaeum syntrophicum</name>
    <dbReference type="NCBI Taxonomy" id="2594042"/>
    <lineage>
        <taxon>Archaea</taxon>
        <taxon>Promethearchaeati</taxon>
        <taxon>Promethearchaeota</taxon>
        <taxon>Promethearchaeia</taxon>
        <taxon>Promethearchaeales</taxon>
        <taxon>Promethearchaeaceae</taxon>
        <taxon>Promethearchaeum</taxon>
    </lineage>
</organism>
<feature type="transmembrane region" description="Helical" evidence="1">
    <location>
        <begin position="78"/>
        <end position="104"/>
    </location>
</feature>
<proteinExistence type="predicted"/>